<protein>
    <submittedName>
        <fullName evidence="2">D-alanyl-D-alanine carboxypeptidase family protein</fullName>
    </submittedName>
</protein>
<feature type="domain" description="D-alanyl-D-alanine carboxypeptidase-like core" evidence="1">
    <location>
        <begin position="28"/>
        <end position="179"/>
    </location>
</feature>
<dbReference type="Proteomes" id="UP000283255">
    <property type="component" value="Unassembled WGS sequence"/>
</dbReference>
<dbReference type="Gene3D" id="3.30.1380.10">
    <property type="match status" value="1"/>
</dbReference>
<dbReference type="RefSeq" id="WP_119910031.1">
    <property type="nucleotide sequence ID" value="NZ_QZCH01000005.1"/>
</dbReference>
<sequence length="228" mass="25964">MAKPSPQVLTGQVTTHLVRHNAWHWGQADMLVAFKQMQQAARKEGLNLTICSSFRSFERQQQIWNNKCSGSTPVLNDANRALDTSALTPRQLTAAILRWSALPGASRHHWGTDIDVYDPQLLTPGYRLQLVPAEYQTGGPLYPLACWLNQHMAKFGFYRPYDQYRGGVAQEPWHLSYLPLAGKYQQAFNIDVLDQCLNKSKIAHKAFIRHALPNLWQQYISNIAPLPR</sequence>
<reference evidence="2 3" key="2">
    <citation type="submission" date="2019-01" db="EMBL/GenBank/DDBJ databases">
        <title>Motilimonas pumilus sp. nov., isolated from the gut of sea cucumber (Apostichopus japonicus).</title>
        <authorList>
            <person name="Wang F.-Q."/>
            <person name="Ren L.-H."/>
            <person name="Lin Y.-W."/>
            <person name="Sun G.-H."/>
            <person name="Du Z.-J."/>
            <person name="Zhao J.-X."/>
            <person name="Liu X.-J."/>
            <person name="Liu L.-J."/>
        </authorList>
    </citation>
    <scope>NUCLEOTIDE SEQUENCE [LARGE SCALE GENOMIC DNA]</scope>
    <source>
        <strain evidence="2 3">PLHSC7-2</strain>
    </source>
</reference>
<accession>A0A418YGY3</accession>
<organism evidence="2 3">
    <name type="scientific">Motilimonas pumila</name>
    <dbReference type="NCBI Taxonomy" id="2303987"/>
    <lineage>
        <taxon>Bacteria</taxon>
        <taxon>Pseudomonadati</taxon>
        <taxon>Pseudomonadota</taxon>
        <taxon>Gammaproteobacteria</taxon>
        <taxon>Alteromonadales</taxon>
        <taxon>Alteromonadales genera incertae sedis</taxon>
        <taxon>Motilimonas</taxon>
    </lineage>
</organism>
<dbReference type="SUPFAM" id="SSF55166">
    <property type="entry name" value="Hedgehog/DD-peptidase"/>
    <property type="match status" value="1"/>
</dbReference>
<dbReference type="InterPro" id="IPR003709">
    <property type="entry name" value="VanY-like_core_dom"/>
</dbReference>
<evidence type="ECO:0000259" key="1">
    <source>
        <dbReference type="Pfam" id="PF02557"/>
    </source>
</evidence>
<dbReference type="EMBL" id="QZCH01000005">
    <property type="protein sequence ID" value="RJG49100.1"/>
    <property type="molecule type" value="Genomic_DNA"/>
</dbReference>
<comment type="caution">
    <text evidence="2">The sequence shown here is derived from an EMBL/GenBank/DDBJ whole genome shotgun (WGS) entry which is preliminary data.</text>
</comment>
<reference evidence="2 3" key="1">
    <citation type="submission" date="2018-09" db="EMBL/GenBank/DDBJ databases">
        <authorList>
            <person name="Wang F."/>
        </authorList>
    </citation>
    <scope>NUCLEOTIDE SEQUENCE [LARGE SCALE GENOMIC DNA]</scope>
    <source>
        <strain evidence="2 3">PLHSC7-2</strain>
    </source>
</reference>
<dbReference type="Pfam" id="PF02557">
    <property type="entry name" value="VanY"/>
    <property type="match status" value="1"/>
</dbReference>
<evidence type="ECO:0000313" key="3">
    <source>
        <dbReference type="Proteomes" id="UP000283255"/>
    </source>
</evidence>
<dbReference type="PANTHER" id="PTHR34385:SF1">
    <property type="entry name" value="PEPTIDOGLYCAN L-ALANYL-D-GLUTAMATE ENDOPEPTIDASE CWLK"/>
    <property type="match status" value="1"/>
</dbReference>
<dbReference type="OrthoDB" id="9792074at2"/>
<dbReference type="PANTHER" id="PTHR34385">
    <property type="entry name" value="D-ALANYL-D-ALANINE CARBOXYPEPTIDASE"/>
    <property type="match status" value="1"/>
</dbReference>
<dbReference type="GO" id="GO:0006508">
    <property type="term" value="P:proteolysis"/>
    <property type="evidence" value="ECO:0007669"/>
    <property type="project" value="InterPro"/>
</dbReference>
<keyword evidence="3" id="KW-1185">Reference proteome</keyword>
<keyword evidence="2" id="KW-0121">Carboxypeptidase</keyword>
<dbReference type="InterPro" id="IPR052179">
    <property type="entry name" value="DD-CPase-like"/>
</dbReference>
<proteinExistence type="predicted"/>
<dbReference type="InterPro" id="IPR009045">
    <property type="entry name" value="Zn_M74/Hedgehog-like"/>
</dbReference>
<gene>
    <name evidence="2" type="ORF">D1Z90_06970</name>
</gene>
<evidence type="ECO:0000313" key="2">
    <source>
        <dbReference type="EMBL" id="RJG49100.1"/>
    </source>
</evidence>
<dbReference type="AlphaFoldDB" id="A0A418YGY3"/>
<name>A0A418YGY3_9GAMM</name>
<keyword evidence="2" id="KW-0645">Protease</keyword>
<dbReference type="GO" id="GO:0004180">
    <property type="term" value="F:carboxypeptidase activity"/>
    <property type="evidence" value="ECO:0007669"/>
    <property type="project" value="UniProtKB-KW"/>
</dbReference>
<dbReference type="CDD" id="cd14847">
    <property type="entry name" value="DD-carboxypeptidase_like"/>
    <property type="match status" value="1"/>
</dbReference>
<keyword evidence="2" id="KW-0378">Hydrolase</keyword>